<dbReference type="SMART" id="SM00953">
    <property type="entry name" value="RES"/>
    <property type="match status" value="1"/>
</dbReference>
<gene>
    <name evidence="2" type="ORF">E4K65_45825</name>
</gene>
<sequence>MTPSVEPLGGGKLIAWRLDQARFASTWDSGEGAFQVGGRWNSKGVRVVYCALDPATAILEVAVHKGFKALDTLPHVLTALHIADVSDVQIVRAADVPNANWLRPGIPGAGQQAFGDALLAKHKFVVIPSVVSNHSWNLIFDPTRAKGAYQQHLQEAFALDTRLHPSTSPSNSAP</sequence>
<protein>
    <submittedName>
        <fullName evidence="2">RES domain-containing protein</fullName>
    </submittedName>
</protein>
<accession>A0A4Y9L1P7</accession>
<evidence type="ECO:0000313" key="3">
    <source>
        <dbReference type="Proteomes" id="UP000297966"/>
    </source>
</evidence>
<dbReference type="EMBL" id="SPQT01000075">
    <property type="protein sequence ID" value="TFV36164.1"/>
    <property type="molecule type" value="Genomic_DNA"/>
</dbReference>
<organism evidence="2 3">
    <name type="scientific">Bradyrhizobium niftali</name>
    <dbReference type="NCBI Taxonomy" id="2560055"/>
    <lineage>
        <taxon>Bacteria</taxon>
        <taxon>Pseudomonadati</taxon>
        <taxon>Pseudomonadota</taxon>
        <taxon>Alphaproteobacteria</taxon>
        <taxon>Hyphomicrobiales</taxon>
        <taxon>Nitrobacteraceae</taxon>
        <taxon>Bradyrhizobium</taxon>
    </lineage>
</organism>
<dbReference type="InterPro" id="IPR014914">
    <property type="entry name" value="RES_dom"/>
</dbReference>
<comment type="caution">
    <text evidence="2">The sequence shown here is derived from an EMBL/GenBank/DDBJ whole genome shotgun (WGS) entry which is preliminary data.</text>
</comment>
<dbReference type="AlphaFoldDB" id="A0A4Y9L1P7"/>
<feature type="domain" description="RES" evidence="1">
    <location>
        <begin position="27"/>
        <end position="151"/>
    </location>
</feature>
<dbReference type="OrthoDB" id="9789501at2"/>
<dbReference type="Proteomes" id="UP000297966">
    <property type="component" value="Unassembled WGS sequence"/>
</dbReference>
<dbReference type="Pfam" id="PF08808">
    <property type="entry name" value="RES"/>
    <property type="match status" value="1"/>
</dbReference>
<dbReference type="RefSeq" id="WP_135179659.1">
    <property type="nucleotide sequence ID" value="NZ_SPQT01000075.1"/>
</dbReference>
<evidence type="ECO:0000259" key="1">
    <source>
        <dbReference type="SMART" id="SM00953"/>
    </source>
</evidence>
<proteinExistence type="predicted"/>
<name>A0A4Y9L1P7_9BRAD</name>
<reference evidence="2 3" key="1">
    <citation type="submission" date="2019-03" db="EMBL/GenBank/DDBJ databases">
        <title>Bradyrhizobium diversity isolated from nodules of Chamaecrista fasciculata.</title>
        <authorList>
            <person name="Klepa M.S."/>
            <person name="Urquiaga M.O."/>
            <person name="Hungria M."/>
            <person name="Delamuta J.R."/>
        </authorList>
    </citation>
    <scope>NUCLEOTIDE SEQUENCE [LARGE SCALE GENOMIC DNA]</scope>
    <source>
        <strain evidence="2 3">CNPSo 3448</strain>
    </source>
</reference>
<keyword evidence="3" id="KW-1185">Reference proteome</keyword>
<evidence type="ECO:0000313" key="2">
    <source>
        <dbReference type="EMBL" id="TFV36164.1"/>
    </source>
</evidence>